<dbReference type="RefSeq" id="WP_345234997.1">
    <property type="nucleotide sequence ID" value="NZ_BAABGZ010000013.1"/>
</dbReference>
<evidence type="ECO:0000313" key="2">
    <source>
        <dbReference type="EMBL" id="GAA4352989.1"/>
    </source>
</evidence>
<sequence length="140" mass="15647">MNLTTIFANKPLQITLVVVGLVVAIYWYGKKAGDDKKKFDPELPNSGSGIPQGWDPMPRVRRLHEVMAGVFTPSLSKEAEWRMNLALTNDQLTAVYGAFNRAYCTSNDETLTTWIDDEFGAPFNSAKPALLNRLRSLNLN</sequence>
<comment type="caution">
    <text evidence="2">The sequence shown here is derived from an EMBL/GenBank/DDBJ whole genome shotgun (WGS) entry which is preliminary data.</text>
</comment>
<evidence type="ECO:0000256" key="1">
    <source>
        <dbReference type="SAM" id="Phobius"/>
    </source>
</evidence>
<protein>
    <recommendedName>
        <fullName evidence="4">DUF4476 domain-containing protein</fullName>
    </recommendedName>
</protein>
<reference evidence="3" key="1">
    <citation type="journal article" date="2019" name="Int. J. Syst. Evol. Microbiol.">
        <title>The Global Catalogue of Microorganisms (GCM) 10K type strain sequencing project: providing services to taxonomists for standard genome sequencing and annotation.</title>
        <authorList>
            <consortium name="The Broad Institute Genomics Platform"/>
            <consortium name="The Broad Institute Genome Sequencing Center for Infectious Disease"/>
            <person name="Wu L."/>
            <person name="Ma J."/>
        </authorList>
    </citation>
    <scope>NUCLEOTIDE SEQUENCE [LARGE SCALE GENOMIC DNA]</scope>
    <source>
        <strain evidence="3">JCM 17923</strain>
    </source>
</reference>
<keyword evidence="3" id="KW-1185">Reference proteome</keyword>
<feature type="transmembrane region" description="Helical" evidence="1">
    <location>
        <begin position="12"/>
        <end position="29"/>
    </location>
</feature>
<evidence type="ECO:0008006" key="4">
    <source>
        <dbReference type="Google" id="ProtNLM"/>
    </source>
</evidence>
<proteinExistence type="predicted"/>
<keyword evidence="1" id="KW-0812">Transmembrane</keyword>
<accession>A0ABP8I7R8</accession>
<gene>
    <name evidence="2" type="ORF">GCM10023185_13160</name>
</gene>
<evidence type="ECO:0000313" key="3">
    <source>
        <dbReference type="Proteomes" id="UP001501153"/>
    </source>
</evidence>
<name>A0ABP8I7R8_9BACT</name>
<keyword evidence="1" id="KW-1133">Transmembrane helix</keyword>
<keyword evidence="1" id="KW-0472">Membrane</keyword>
<dbReference type="EMBL" id="BAABGZ010000013">
    <property type="protein sequence ID" value="GAA4352989.1"/>
    <property type="molecule type" value="Genomic_DNA"/>
</dbReference>
<organism evidence="2 3">
    <name type="scientific">Hymenobacter saemangeumensis</name>
    <dbReference type="NCBI Taxonomy" id="1084522"/>
    <lineage>
        <taxon>Bacteria</taxon>
        <taxon>Pseudomonadati</taxon>
        <taxon>Bacteroidota</taxon>
        <taxon>Cytophagia</taxon>
        <taxon>Cytophagales</taxon>
        <taxon>Hymenobacteraceae</taxon>
        <taxon>Hymenobacter</taxon>
    </lineage>
</organism>
<dbReference type="Proteomes" id="UP001501153">
    <property type="component" value="Unassembled WGS sequence"/>
</dbReference>